<proteinExistence type="predicted"/>
<protein>
    <submittedName>
        <fullName evidence="1">Uncharacterized protein</fullName>
    </submittedName>
</protein>
<gene>
    <name evidence="1" type="ORF">NM688_g3951</name>
</gene>
<evidence type="ECO:0000313" key="2">
    <source>
        <dbReference type="Proteomes" id="UP001148662"/>
    </source>
</evidence>
<reference evidence="1" key="1">
    <citation type="submission" date="2022-07" db="EMBL/GenBank/DDBJ databases">
        <title>Genome Sequence of Phlebia brevispora.</title>
        <authorList>
            <person name="Buettner E."/>
        </authorList>
    </citation>
    <scope>NUCLEOTIDE SEQUENCE</scope>
    <source>
        <strain evidence="1">MPL23</strain>
    </source>
</reference>
<dbReference type="EMBL" id="JANHOG010000613">
    <property type="protein sequence ID" value="KAJ3552815.1"/>
    <property type="molecule type" value="Genomic_DNA"/>
</dbReference>
<accession>A0ACC1T4H1</accession>
<keyword evidence="2" id="KW-1185">Reference proteome</keyword>
<dbReference type="Proteomes" id="UP001148662">
    <property type="component" value="Unassembled WGS sequence"/>
</dbReference>
<sequence>MSSAHIQALLGPPSVPDAQQRTLDFLNTRFKSYQDLEQAKDFNSLVEQSRAKDEELQAKFSASQAELDALIAVTRSCAEEHLHKAQELSLLRHSLADELSFLSQELVSTLSGPESKPTLLEDIEILHRNLKELQSVKSYIQVIEYALKLRESAVAAANSPSSAFECITHYEELQKFAASVTDACSQAQDASGQQQLHVAAALERIKEQTWSEVKAAFTSTLVDASERLKWPMPVDYTAASPADRKAFEDSFYNLLKLQTIGEKLHATSNRTWTEKDGLYPIQALVQPVSLRFKYHFEGTRQTNRLDKPEWYFTHVLNVSHEHRSFMENVIQHLLTSTTYKNTIVWREFTLLLLPLLSRKLRRTVPALIPHPAILAHTIYQALTFDTALRDEGFDLGGTSAVAFSKGLPNGKEKKEVRKWEGVSEVILGRKDWFEAWMEGERAFTTEQYMGIISAPDAWLMAEDAPDEDDESPIDRELKPTNSARRVKALVEQVTDRYSPLPQFVQRTRFLITVQLPLLEQYHARISASLDAFETLSSTLMRAVPGALADAGLADSKRLTSGVEGVQRLCKALVSAKYLAAAMETWGEDVFFLELWTEINHRATLRAQAEASAALPDPRGDMDSVPEGTIFEELVVQYEKLVGRAEDMIVQTVYGEVEAGLKAHFSAGGSA</sequence>
<comment type="caution">
    <text evidence="1">The sequence shown here is derived from an EMBL/GenBank/DDBJ whole genome shotgun (WGS) entry which is preliminary data.</text>
</comment>
<organism evidence="1 2">
    <name type="scientific">Phlebia brevispora</name>
    <dbReference type="NCBI Taxonomy" id="194682"/>
    <lineage>
        <taxon>Eukaryota</taxon>
        <taxon>Fungi</taxon>
        <taxon>Dikarya</taxon>
        <taxon>Basidiomycota</taxon>
        <taxon>Agaricomycotina</taxon>
        <taxon>Agaricomycetes</taxon>
        <taxon>Polyporales</taxon>
        <taxon>Meruliaceae</taxon>
        <taxon>Phlebia</taxon>
    </lineage>
</organism>
<name>A0ACC1T4H1_9APHY</name>
<evidence type="ECO:0000313" key="1">
    <source>
        <dbReference type="EMBL" id="KAJ3552815.1"/>
    </source>
</evidence>